<accession>A0ABQ1S280</accession>
<feature type="domain" description="Acetyl-CoA hydrolase/transferase N-terminal" evidence="3">
    <location>
        <begin position="13"/>
        <end position="200"/>
    </location>
</feature>
<dbReference type="Pfam" id="PF13336">
    <property type="entry name" value="AcetylCoA_hyd_C"/>
    <property type="match status" value="1"/>
</dbReference>
<evidence type="ECO:0000313" key="5">
    <source>
        <dbReference type="EMBL" id="GGD87980.1"/>
    </source>
</evidence>
<dbReference type="InterPro" id="IPR003702">
    <property type="entry name" value="ActCoA_hydro_N"/>
</dbReference>
<dbReference type="Proteomes" id="UP000619041">
    <property type="component" value="Unassembled WGS sequence"/>
</dbReference>
<protein>
    <submittedName>
        <fullName evidence="5">4-hydroxybutyrate CoA-transferase</fullName>
    </submittedName>
</protein>
<reference evidence="6" key="1">
    <citation type="journal article" date="2019" name="Int. J. Syst. Evol. Microbiol.">
        <title>The Global Catalogue of Microorganisms (GCM) 10K type strain sequencing project: providing services to taxonomists for standard genome sequencing and annotation.</title>
        <authorList>
            <consortium name="The Broad Institute Genomics Platform"/>
            <consortium name="The Broad Institute Genome Sequencing Center for Infectious Disease"/>
            <person name="Wu L."/>
            <person name="Ma J."/>
        </authorList>
    </citation>
    <scope>NUCLEOTIDE SEQUENCE [LARGE SCALE GENOMIC DNA]</scope>
    <source>
        <strain evidence="6">CGMCC 1.15959</strain>
    </source>
</reference>
<sequence>MRGDAGGPTGLLMNEEYRLKLVTAEEAVTAIPSGAHIAMGMAVAEPPALLQALANRVEAGAVADLKLWYFHSLDHAARTVLRYDLLDRISPHCMFLSRVERAIMREAEARGEAPPIEFVPVAFSEAPRLLSERVPLDTFIVTVSPMDRHGWFTFGVGNDYGSTAARSAKRLIVEVNPHMPRVFGDAMLHISEVDAIVEHSIPLAEIEARQPSPEESAIAQTVAGMIGDGACLQMGIGGIPDAVCALLQDRRDLGIHTELLAPGLAALVRSGAVTNWRKVTYPGRSVFTFAMGDAALYELLDDNPSFHAAPVNIVNDPRHIAKNPGVVSVNATLQVDLSGACNSEHVTGRQYSGSGGQLDFVRGAAASAGGKSIICCPSTAKDGTVSRIVPQLTGPVTTPRNDTQIVVTEFGWTDLKGKSLRERAEALIEIAHPSFRQDLARTLG</sequence>
<dbReference type="Gene3D" id="3.30.750.70">
    <property type="entry name" value="4-hydroxybutyrate coenzyme like domains"/>
    <property type="match status" value="1"/>
</dbReference>
<gene>
    <name evidence="5" type="ORF">GCM10011515_04520</name>
</gene>
<dbReference type="SUPFAM" id="SSF100950">
    <property type="entry name" value="NagB/RpiA/CoA transferase-like"/>
    <property type="match status" value="2"/>
</dbReference>
<dbReference type="InterPro" id="IPR046433">
    <property type="entry name" value="ActCoA_hydro"/>
</dbReference>
<dbReference type="InterPro" id="IPR038460">
    <property type="entry name" value="AcetylCoA_hyd_C_sf"/>
</dbReference>
<dbReference type="InterPro" id="IPR037171">
    <property type="entry name" value="NagB/RpiA_transferase-like"/>
</dbReference>
<keyword evidence="6" id="KW-1185">Reference proteome</keyword>
<comment type="caution">
    <text evidence="5">The sequence shown here is derived from an EMBL/GenBank/DDBJ whole genome shotgun (WGS) entry which is preliminary data.</text>
</comment>
<evidence type="ECO:0000313" key="6">
    <source>
        <dbReference type="Proteomes" id="UP000619041"/>
    </source>
</evidence>
<organism evidence="5 6">
    <name type="scientific">Tsuneonella deserti</name>
    <dbReference type="NCBI Taxonomy" id="2035528"/>
    <lineage>
        <taxon>Bacteria</taxon>
        <taxon>Pseudomonadati</taxon>
        <taxon>Pseudomonadota</taxon>
        <taxon>Alphaproteobacteria</taxon>
        <taxon>Sphingomonadales</taxon>
        <taxon>Erythrobacteraceae</taxon>
        <taxon>Tsuneonella</taxon>
    </lineage>
</organism>
<dbReference type="PANTHER" id="PTHR21432:SF20">
    <property type="entry name" value="ACETYL-COA HYDROLASE"/>
    <property type="match status" value="1"/>
</dbReference>
<dbReference type="EMBL" id="BMKL01000001">
    <property type="protein sequence ID" value="GGD87980.1"/>
    <property type="molecule type" value="Genomic_DNA"/>
</dbReference>
<comment type="similarity">
    <text evidence="1">Belongs to the acetyl-CoA hydrolase/transferase family.</text>
</comment>
<dbReference type="Pfam" id="PF02550">
    <property type="entry name" value="AcetylCoA_hydro"/>
    <property type="match status" value="1"/>
</dbReference>
<dbReference type="InterPro" id="IPR026888">
    <property type="entry name" value="AcetylCoA_hyd_C"/>
</dbReference>
<evidence type="ECO:0000259" key="3">
    <source>
        <dbReference type="Pfam" id="PF02550"/>
    </source>
</evidence>
<proteinExistence type="inferred from homology"/>
<dbReference type="PANTHER" id="PTHR21432">
    <property type="entry name" value="ACETYL-COA HYDROLASE-RELATED"/>
    <property type="match status" value="1"/>
</dbReference>
<evidence type="ECO:0000259" key="4">
    <source>
        <dbReference type="Pfam" id="PF13336"/>
    </source>
</evidence>
<dbReference type="Gene3D" id="3.40.1080.20">
    <property type="entry name" value="Acetyl-CoA hydrolase/transferase C-terminal domain"/>
    <property type="match status" value="1"/>
</dbReference>
<evidence type="ECO:0000256" key="2">
    <source>
        <dbReference type="ARBA" id="ARBA00022679"/>
    </source>
</evidence>
<name>A0ABQ1S280_9SPHN</name>
<feature type="domain" description="Acetyl-CoA hydrolase/transferase C-terminal" evidence="4">
    <location>
        <begin position="292"/>
        <end position="441"/>
    </location>
</feature>
<dbReference type="Gene3D" id="3.40.1080.10">
    <property type="entry name" value="Glutaconate Coenzyme A-transferase"/>
    <property type="match status" value="1"/>
</dbReference>
<keyword evidence="2" id="KW-0808">Transferase</keyword>
<evidence type="ECO:0000256" key="1">
    <source>
        <dbReference type="ARBA" id="ARBA00009632"/>
    </source>
</evidence>